<name>A0AAN8Y4W7_SOLBU</name>
<dbReference type="InterPro" id="IPR001245">
    <property type="entry name" value="Ser-Thr/Tyr_kinase_cat_dom"/>
</dbReference>
<dbReference type="Pfam" id="PF07714">
    <property type="entry name" value="PK_Tyr_Ser-Thr"/>
    <property type="match status" value="1"/>
</dbReference>
<dbReference type="SUPFAM" id="SSF56112">
    <property type="entry name" value="Protein kinase-like (PK-like)"/>
    <property type="match status" value="1"/>
</dbReference>
<accession>A0AAN8Y4W7</accession>
<feature type="transmembrane region" description="Helical" evidence="1">
    <location>
        <begin position="46"/>
        <end position="64"/>
    </location>
</feature>
<keyword evidence="1" id="KW-0472">Membrane</keyword>
<evidence type="ECO:0000256" key="1">
    <source>
        <dbReference type="SAM" id="Phobius"/>
    </source>
</evidence>
<dbReference type="Gene3D" id="1.10.510.10">
    <property type="entry name" value="Transferase(Phosphotransferase) domain 1"/>
    <property type="match status" value="1"/>
</dbReference>
<comment type="caution">
    <text evidence="3">The sequence shown here is derived from an EMBL/GenBank/DDBJ whole genome shotgun (WGS) entry which is preliminary data.</text>
</comment>
<dbReference type="GO" id="GO:0005524">
    <property type="term" value="F:ATP binding"/>
    <property type="evidence" value="ECO:0007669"/>
    <property type="project" value="InterPro"/>
</dbReference>
<dbReference type="EMBL" id="JBANQN010000009">
    <property type="protein sequence ID" value="KAK6779890.1"/>
    <property type="molecule type" value="Genomic_DNA"/>
</dbReference>
<gene>
    <name evidence="3" type="ORF">RDI58_022074</name>
</gene>
<keyword evidence="1" id="KW-1133">Transmembrane helix</keyword>
<proteinExistence type="predicted"/>
<feature type="domain" description="Protein kinase" evidence="2">
    <location>
        <begin position="1"/>
        <end position="128"/>
    </location>
</feature>
<dbReference type="PROSITE" id="PS50011">
    <property type="entry name" value="PROTEIN_KINASE_DOM"/>
    <property type="match status" value="1"/>
</dbReference>
<evidence type="ECO:0000259" key="2">
    <source>
        <dbReference type="PROSITE" id="PS50011"/>
    </source>
</evidence>
<dbReference type="Proteomes" id="UP001371456">
    <property type="component" value="Unassembled WGS sequence"/>
</dbReference>
<keyword evidence="4" id="KW-1185">Reference proteome</keyword>
<dbReference type="InterPro" id="IPR000719">
    <property type="entry name" value="Prot_kinase_dom"/>
</dbReference>
<dbReference type="InterPro" id="IPR011009">
    <property type="entry name" value="Kinase-like_dom_sf"/>
</dbReference>
<reference evidence="3 4" key="1">
    <citation type="submission" date="2024-02" db="EMBL/GenBank/DDBJ databases">
        <title>de novo genome assembly of Solanum bulbocastanum strain 11H21.</title>
        <authorList>
            <person name="Hosaka A.J."/>
        </authorList>
    </citation>
    <scope>NUCLEOTIDE SEQUENCE [LARGE SCALE GENOMIC DNA]</scope>
    <source>
        <tissue evidence="3">Young leaves</tissue>
    </source>
</reference>
<evidence type="ECO:0000313" key="3">
    <source>
        <dbReference type="EMBL" id="KAK6779890.1"/>
    </source>
</evidence>
<dbReference type="AlphaFoldDB" id="A0AAN8Y4W7"/>
<sequence>MYTSPIAMIHPNLWMCKIVLFYRVINNWHYMILHVNIGIQNLKVDVYIFGILLAELIGNIYIIIEKKMAIHHWILKELEGEKISKVNKSILQDNDEPANGITNLAVKCLNEDPNERPNMKEVVANLFNLVGAT</sequence>
<protein>
    <recommendedName>
        <fullName evidence="2">Protein kinase domain-containing protein</fullName>
    </recommendedName>
</protein>
<evidence type="ECO:0000313" key="4">
    <source>
        <dbReference type="Proteomes" id="UP001371456"/>
    </source>
</evidence>
<keyword evidence="1" id="KW-0812">Transmembrane</keyword>
<dbReference type="GO" id="GO:0004672">
    <property type="term" value="F:protein kinase activity"/>
    <property type="evidence" value="ECO:0007669"/>
    <property type="project" value="InterPro"/>
</dbReference>
<organism evidence="3 4">
    <name type="scientific">Solanum bulbocastanum</name>
    <name type="common">Wild potato</name>
    <dbReference type="NCBI Taxonomy" id="147425"/>
    <lineage>
        <taxon>Eukaryota</taxon>
        <taxon>Viridiplantae</taxon>
        <taxon>Streptophyta</taxon>
        <taxon>Embryophyta</taxon>
        <taxon>Tracheophyta</taxon>
        <taxon>Spermatophyta</taxon>
        <taxon>Magnoliopsida</taxon>
        <taxon>eudicotyledons</taxon>
        <taxon>Gunneridae</taxon>
        <taxon>Pentapetalae</taxon>
        <taxon>asterids</taxon>
        <taxon>lamiids</taxon>
        <taxon>Solanales</taxon>
        <taxon>Solanaceae</taxon>
        <taxon>Solanoideae</taxon>
        <taxon>Solaneae</taxon>
        <taxon>Solanum</taxon>
    </lineage>
</organism>